<proteinExistence type="predicted"/>
<dbReference type="CDD" id="cd12439">
    <property type="entry name" value="RRM_TRMT2A"/>
    <property type="match status" value="1"/>
</dbReference>
<dbReference type="SUPFAM" id="SSF54928">
    <property type="entry name" value="RNA-binding domain, RBD"/>
    <property type="match status" value="1"/>
</dbReference>
<dbReference type="Gene3D" id="3.40.50.150">
    <property type="entry name" value="Vaccinia Virus protein VP39"/>
    <property type="match status" value="1"/>
</dbReference>
<organism evidence="3">
    <name type="scientific">Arion vulgaris</name>
    <dbReference type="NCBI Taxonomy" id="1028688"/>
    <lineage>
        <taxon>Eukaryota</taxon>
        <taxon>Metazoa</taxon>
        <taxon>Spiralia</taxon>
        <taxon>Lophotrochozoa</taxon>
        <taxon>Mollusca</taxon>
        <taxon>Gastropoda</taxon>
        <taxon>Heterobranchia</taxon>
        <taxon>Euthyneura</taxon>
        <taxon>Panpulmonata</taxon>
        <taxon>Eupulmonata</taxon>
        <taxon>Stylommatophora</taxon>
        <taxon>Helicina</taxon>
        <taxon>Arionoidea</taxon>
        <taxon>Arionidae</taxon>
        <taxon>Arion</taxon>
    </lineage>
</organism>
<dbReference type="SUPFAM" id="SSF53335">
    <property type="entry name" value="S-adenosyl-L-methionine-dependent methyltransferases"/>
    <property type="match status" value="1"/>
</dbReference>
<dbReference type="InterPro" id="IPR035979">
    <property type="entry name" value="RBD_domain_sf"/>
</dbReference>
<keyword evidence="1" id="KW-0694">RNA-binding</keyword>
<gene>
    <name evidence="3" type="primary">ORF18560</name>
</gene>
<dbReference type="PANTHER" id="PTHR45904:SF2">
    <property type="entry name" value="TRNA (URACIL-5-)-METHYLTRANSFERASE HOMOLOG A"/>
    <property type="match status" value="1"/>
</dbReference>
<dbReference type="InterPro" id="IPR029063">
    <property type="entry name" value="SAM-dependent_MTases_sf"/>
</dbReference>
<sequence length="290" mass="32962">ELCDKVKPESTLLDPLSYTKSDEFTSEIYKIQIHNLPKFGFNDLKKRLKTHLQLNPHKIKSDKRHVTYVCFKNETDRDEAIKKLNGHVWKGSTLQVKIAAPVADPYLKKRHQEKDNEPSGLTVKGGADSVHIEEQQRLTPAEAEARLRASVSPLWDTDYSQQLKIKSEKMKEVLKRVTRNSFVKHLFTNLSHQDGLACELLPILPSPVTSEYRNKNEFSIGYGLDSQVMVGFRYGLYKDGTTAVGDCTNLGIAMPAAIPVIKSFREFISQSKWLPFRQETASGNWQTLTV</sequence>
<name>A0A0B6Y9X5_9EUPU</name>
<dbReference type="EMBL" id="HACG01006084">
    <property type="protein sequence ID" value="CEK52949.1"/>
    <property type="molecule type" value="Transcribed_RNA"/>
</dbReference>
<evidence type="ECO:0000313" key="3">
    <source>
        <dbReference type="EMBL" id="CEK52949.1"/>
    </source>
</evidence>
<feature type="non-terminal residue" evidence="3">
    <location>
        <position position="290"/>
    </location>
</feature>
<dbReference type="Gene3D" id="2.40.50.1070">
    <property type="match status" value="1"/>
</dbReference>
<dbReference type="Gene3D" id="3.30.70.330">
    <property type="match status" value="1"/>
</dbReference>
<dbReference type="AlphaFoldDB" id="A0A0B6Y9X5"/>
<protein>
    <recommendedName>
        <fullName evidence="2">RRM domain-containing protein</fullName>
    </recommendedName>
</protein>
<evidence type="ECO:0000259" key="2">
    <source>
        <dbReference type="PROSITE" id="PS50102"/>
    </source>
</evidence>
<dbReference type="InterPro" id="IPR034262">
    <property type="entry name" value="TRMT2A_RRM"/>
</dbReference>
<dbReference type="GO" id="GO:0003723">
    <property type="term" value="F:RNA binding"/>
    <property type="evidence" value="ECO:0007669"/>
    <property type="project" value="UniProtKB-UniRule"/>
</dbReference>
<dbReference type="InterPro" id="IPR012677">
    <property type="entry name" value="Nucleotide-bd_a/b_plait_sf"/>
</dbReference>
<dbReference type="PROSITE" id="PS50102">
    <property type="entry name" value="RRM"/>
    <property type="match status" value="1"/>
</dbReference>
<feature type="domain" description="RRM" evidence="2">
    <location>
        <begin position="29"/>
        <end position="101"/>
    </location>
</feature>
<dbReference type="PANTHER" id="PTHR45904">
    <property type="entry name" value="TRNA (URACIL-5-)-METHYLTRANSFERASE"/>
    <property type="match status" value="1"/>
</dbReference>
<feature type="non-terminal residue" evidence="3">
    <location>
        <position position="1"/>
    </location>
</feature>
<dbReference type="InterPro" id="IPR000504">
    <property type="entry name" value="RRM_dom"/>
</dbReference>
<accession>A0A0B6Y9X5</accession>
<reference evidence="3" key="1">
    <citation type="submission" date="2014-12" db="EMBL/GenBank/DDBJ databases">
        <title>Insight into the proteome of Arion vulgaris.</title>
        <authorList>
            <person name="Aradska J."/>
            <person name="Bulat T."/>
            <person name="Smidak R."/>
            <person name="Sarate P."/>
            <person name="Gangsoo J."/>
            <person name="Sialana F."/>
            <person name="Bilban M."/>
            <person name="Lubec G."/>
        </authorList>
    </citation>
    <scope>NUCLEOTIDE SEQUENCE</scope>
    <source>
        <tissue evidence="3">Skin</tissue>
    </source>
</reference>
<evidence type="ECO:0000256" key="1">
    <source>
        <dbReference type="PROSITE-ProRule" id="PRU00176"/>
    </source>
</evidence>
<dbReference type="InterPro" id="IPR045850">
    <property type="entry name" value="TRM2_met"/>
</dbReference>